<dbReference type="EMBL" id="NSKD01000001">
    <property type="protein sequence ID" value="PAU81923.1"/>
    <property type="molecule type" value="Genomic_DNA"/>
</dbReference>
<protein>
    <submittedName>
        <fullName evidence="1">Uncharacterized protein</fullName>
    </submittedName>
</protein>
<dbReference type="RefSeq" id="WP_095616023.1">
    <property type="nucleotide sequence ID" value="NZ_NSKD01000001.1"/>
</dbReference>
<organism evidence="1 2">
    <name type="scientific">Halovibrio salipaludis</name>
    <dbReference type="NCBI Taxonomy" id="2032626"/>
    <lineage>
        <taxon>Bacteria</taxon>
        <taxon>Pseudomonadati</taxon>
        <taxon>Pseudomonadota</taxon>
        <taxon>Gammaproteobacteria</taxon>
        <taxon>Oceanospirillales</taxon>
        <taxon>Halomonadaceae</taxon>
        <taxon>Halovibrio</taxon>
    </lineage>
</organism>
<evidence type="ECO:0000313" key="1">
    <source>
        <dbReference type="EMBL" id="PAU81923.1"/>
    </source>
</evidence>
<comment type="caution">
    <text evidence="1">The sequence shown here is derived from an EMBL/GenBank/DDBJ whole genome shotgun (WGS) entry which is preliminary data.</text>
</comment>
<keyword evidence="2" id="KW-1185">Reference proteome</keyword>
<name>A0A2A2FBJ7_9GAMM</name>
<proteinExistence type="predicted"/>
<reference evidence="1 2" key="1">
    <citation type="submission" date="2017-08" db="EMBL/GenBank/DDBJ databases">
        <title>Halovibrio sewagensis sp. nov., isolated from wastewater of high salinity.</title>
        <authorList>
            <person name="Dong X."/>
            <person name="Zhang G."/>
        </authorList>
    </citation>
    <scope>NUCLEOTIDE SEQUENCE [LARGE SCALE GENOMIC DNA]</scope>
    <source>
        <strain evidence="1 2">YL5-2</strain>
    </source>
</reference>
<gene>
    <name evidence="1" type="ORF">CK501_01870</name>
</gene>
<dbReference type="Proteomes" id="UP000218896">
    <property type="component" value="Unassembled WGS sequence"/>
</dbReference>
<sequence length="183" mass="20247">MTDLMHDAITIAHAGILGEYDVPPTAVVLGDGNNVQLVLGGLPEDAENEEWQNALRTVREEMDAPAVMLYFSAWTTIQRDGEDESLDTLIVQIGTPGCLYFRAYEQIREPRMGVVTGLRELTHLRDEADPGKDTPMQPSLGDVFAPATESFRESSTYLDIIDTVTEKLDEKAPFAGDSRTHLH</sequence>
<dbReference type="AlphaFoldDB" id="A0A2A2FBJ7"/>
<evidence type="ECO:0000313" key="2">
    <source>
        <dbReference type="Proteomes" id="UP000218896"/>
    </source>
</evidence>
<dbReference type="OrthoDB" id="6371694at2"/>
<accession>A0A2A2FBJ7</accession>